<comment type="subcellular location">
    <subcellularLocation>
        <location evidence="1">Membrane</location>
        <topology evidence="1">Multi-pass membrane protein</topology>
    </subcellularLocation>
</comment>
<feature type="transmembrane region" description="Helical" evidence="6">
    <location>
        <begin position="166"/>
        <end position="188"/>
    </location>
</feature>
<evidence type="ECO:0000256" key="4">
    <source>
        <dbReference type="ARBA" id="ARBA00023136"/>
    </source>
</evidence>
<keyword evidence="2 6" id="KW-0812">Transmembrane</keyword>
<dbReference type="EMBL" id="JAQIZZ010000008">
    <property type="protein sequence ID" value="KAJ5524425.1"/>
    <property type="molecule type" value="Genomic_DNA"/>
</dbReference>
<feature type="transmembrane region" description="Helical" evidence="6">
    <location>
        <begin position="67"/>
        <end position="87"/>
    </location>
</feature>
<evidence type="ECO:0000256" key="3">
    <source>
        <dbReference type="ARBA" id="ARBA00022989"/>
    </source>
</evidence>
<dbReference type="PANTHER" id="PTHR23501">
    <property type="entry name" value="MAJOR FACILITATOR SUPERFAMILY"/>
    <property type="match status" value="1"/>
</dbReference>
<evidence type="ECO:0000259" key="7">
    <source>
        <dbReference type="PROSITE" id="PS50850"/>
    </source>
</evidence>
<feature type="transmembrane region" description="Helical" evidence="6">
    <location>
        <begin position="133"/>
        <end position="154"/>
    </location>
</feature>
<feature type="transmembrane region" description="Helical" evidence="6">
    <location>
        <begin position="194"/>
        <end position="213"/>
    </location>
</feature>
<dbReference type="Pfam" id="PF07690">
    <property type="entry name" value="MFS_1"/>
    <property type="match status" value="1"/>
</dbReference>
<dbReference type="AlphaFoldDB" id="A0AAD6CJ94"/>
<name>A0AAD6CJ94_9EURO</name>
<feature type="transmembrane region" description="Helical" evidence="6">
    <location>
        <begin position="278"/>
        <end position="297"/>
    </location>
</feature>
<dbReference type="InterPro" id="IPR020846">
    <property type="entry name" value="MFS_dom"/>
</dbReference>
<evidence type="ECO:0000313" key="8">
    <source>
        <dbReference type="EMBL" id="KAJ5524425.1"/>
    </source>
</evidence>
<gene>
    <name evidence="8" type="ORF">N7494_011075</name>
</gene>
<protein>
    <recommendedName>
        <fullName evidence="7">Major facilitator superfamily (MFS) profile domain-containing protein</fullName>
    </recommendedName>
</protein>
<feature type="region of interest" description="Disordered" evidence="5">
    <location>
        <begin position="219"/>
        <end position="243"/>
    </location>
</feature>
<feature type="transmembrane region" description="Helical" evidence="6">
    <location>
        <begin position="318"/>
        <end position="339"/>
    </location>
</feature>
<feature type="domain" description="Major facilitator superfamily (MFS) profile" evidence="7">
    <location>
        <begin position="33"/>
        <end position="344"/>
    </location>
</feature>
<feature type="transmembrane region" description="Helical" evidence="6">
    <location>
        <begin position="99"/>
        <end position="121"/>
    </location>
</feature>
<keyword evidence="3 6" id="KW-1133">Transmembrane helix</keyword>
<dbReference type="Gene3D" id="1.20.1720.10">
    <property type="entry name" value="Multidrug resistance protein D"/>
    <property type="match status" value="1"/>
</dbReference>
<comment type="caution">
    <text evidence="8">The sequence shown here is derived from an EMBL/GenBank/DDBJ whole genome shotgun (WGS) entry which is preliminary data.</text>
</comment>
<dbReference type="PROSITE" id="PS50850">
    <property type="entry name" value="MFS"/>
    <property type="match status" value="1"/>
</dbReference>
<evidence type="ECO:0000256" key="2">
    <source>
        <dbReference type="ARBA" id="ARBA00022692"/>
    </source>
</evidence>
<dbReference type="GO" id="GO:0015174">
    <property type="term" value="F:basic amino acid transmembrane transporter activity"/>
    <property type="evidence" value="ECO:0007669"/>
    <property type="project" value="TreeGrafter"/>
</dbReference>
<proteinExistence type="predicted"/>
<organism evidence="8 9">
    <name type="scientific">Penicillium frequentans</name>
    <dbReference type="NCBI Taxonomy" id="3151616"/>
    <lineage>
        <taxon>Eukaryota</taxon>
        <taxon>Fungi</taxon>
        <taxon>Dikarya</taxon>
        <taxon>Ascomycota</taxon>
        <taxon>Pezizomycotina</taxon>
        <taxon>Eurotiomycetes</taxon>
        <taxon>Eurotiomycetidae</taxon>
        <taxon>Eurotiales</taxon>
        <taxon>Aspergillaceae</taxon>
        <taxon>Penicillium</taxon>
    </lineage>
</organism>
<dbReference type="InterPro" id="IPR036259">
    <property type="entry name" value="MFS_trans_sf"/>
</dbReference>
<dbReference type="InterPro" id="IPR011701">
    <property type="entry name" value="MFS"/>
</dbReference>
<accession>A0AAD6CJ94</accession>
<keyword evidence="4 6" id="KW-0472">Membrane</keyword>
<dbReference type="GO" id="GO:0000329">
    <property type="term" value="C:fungal-type vacuole membrane"/>
    <property type="evidence" value="ECO:0007669"/>
    <property type="project" value="TreeGrafter"/>
</dbReference>
<evidence type="ECO:0000313" key="9">
    <source>
        <dbReference type="Proteomes" id="UP001220324"/>
    </source>
</evidence>
<keyword evidence="9" id="KW-1185">Reference proteome</keyword>
<evidence type="ECO:0000256" key="1">
    <source>
        <dbReference type="ARBA" id="ARBA00004141"/>
    </source>
</evidence>
<reference evidence="8 9" key="1">
    <citation type="journal article" date="2023" name="IMA Fungus">
        <title>Comparative genomic study of the Penicillium genus elucidates a diverse pangenome and 15 lateral gene transfer events.</title>
        <authorList>
            <person name="Petersen C."/>
            <person name="Sorensen T."/>
            <person name="Nielsen M.R."/>
            <person name="Sondergaard T.E."/>
            <person name="Sorensen J.L."/>
            <person name="Fitzpatrick D.A."/>
            <person name="Frisvad J.C."/>
            <person name="Nielsen K.L."/>
        </authorList>
    </citation>
    <scope>NUCLEOTIDE SEQUENCE [LARGE SCALE GENOMIC DNA]</scope>
    <source>
        <strain evidence="8 9">IBT 35679</strain>
    </source>
</reference>
<evidence type="ECO:0000256" key="5">
    <source>
        <dbReference type="SAM" id="MobiDB-lite"/>
    </source>
</evidence>
<evidence type="ECO:0000256" key="6">
    <source>
        <dbReference type="SAM" id="Phobius"/>
    </source>
</evidence>
<dbReference type="Proteomes" id="UP001220324">
    <property type="component" value="Unassembled WGS sequence"/>
</dbReference>
<sequence length="344" mass="37133">MATNEESLLIQRSIADDQDLENGFTRSKIGTSFLAVMLLSAFLASSDDSFVLSTASDIAADFEATNISTWLITGFNLGYMVSLPIYGHLCDAWGRKHTYLFSYIVYGGSINVLTIICMLTIARGTSLNIYMSILARIITGFGSSGMLDLSSVLLNDIGGPFGVAVLRSYFMTVTMIGFSAGGALGGFLATLVGWRWSFLLHVPIVFLCALVTVRQLPKDAPQDPQSAVLDDNQERQEEKPPGPGNMDIIGMILLVCAIVSALMMVQVLQGSIIPESKLYISTGLGLASLLLVGIFCVHEVQWAKRPLIPLSFMMSSQTGIVCVVQILSMIADLAVSYTLPFPSQ</sequence>
<feature type="transmembrane region" description="Helical" evidence="6">
    <location>
        <begin position="248"/>
        <end position="272"/>
    </location>
</feature>
<feature type="transmembrane region" description="Helical" evidence="6">
    <location>
        <begin position="29"/>
        <end position="47"/>
    </location>
</feature>
<dbReference type="PANTHER" id="PTHR23501:SF33">
    <property type="entry name" value="MAJOR FACILITATOR SUPERFAMILY (MFS) PROFILE DOMAIN-CONTAINING PROTEIN"/>
    <property type="match status" value="1"/>
</dbReference>
<dbReference type="SUPFAM" id="SSF103473">
    <property type="entry name" value="MFS general substrate transporter"/>
    <property type="match status" value="1"/>
</dbReference>